<name>A0AAN7RCP2_TRANT</name>
<organism evidence="2 3">
    <name type="scientific">Trapa natans</name>
    <name type="common">Water chestnut</name>
    <dbReference type="NCBI Taxonomy" id="22666"/>
    <lineage>
        <taxon>Eukaryota</taxon>
        <taxon>Viridiplantae</taxon>
        <taxon>Streptophyta</taxon>
        <taxon>Embryophyta</taxon>
        <taxon>Tracheophyta</taxon>
        <taxon>Spermatophyta</taxon>
        <taxon>Magnoliopsida</taxon>
        <taxon>eudicotyledons</taxon>
        <taxon>Gunneridae</taxon>
        <taxon>Pentapetalae</taxon>
        <taxon>rosids</taxon>
        <taxon>malvids</taxon>
        <taxon>Myrtales</taxon>
        <taxon>Lythraceae</taxon>
        <taxon>Trapa</taxon>
    </lineage>
</organism>
<feature type="region of interest" description="Disordered" evidence="1">
    <location>
        <begin position="67"/>
        <end position="91"/>
    </location>
</feature>
<dbReference type="PANTHER" id="PTHR34665:SF4">
    <property type="entry name" value="DUF3741 DOMAIN-CONTAINING PROTEIN"/>
    <property type="match status" value="1"/>
</dbReference>
<dbReference type="PANTHER" id="PTHR34665">
    <property type="entry name" value="DUF3741 DOMAIN-CONTAINING PROTEIN"/>
    <property type="match status" value="1"/>
</dbReference>
<feature type="compositionally biased region" description="Basic and acidic residues" evidence="1">
    <location>
        <begin position="67"/>
        <end position="86"/>
    </location>
</feature>
<dbReference type="EMBL" id="JAXQNO010000005">
    <property type="protein sequence ID" value="KAK4797957.1"/>
    <property type="molecule type" value="Genomic_DNA"/>
</dbReference>
<dbReference type="Proteomes" id="UP001346149">
    <property type="component" value="Unassembled WGS sequence"/>
</dbReference>
<sequence length="195" mass="22196">MFKGRSRKTRRSRTEDLSLVRAAAWAWFQRGSGSESKPVSEYGVSRTRMAYSGPSRYRIEALLTKQERDERTAVSRDASRNSESHRLNFNLAPSPARTDISLLDEVRTIASQPDHYEDYYSDSIASNNASESDYSGSTVGGDGESGHRRMPYRSLSSSPHSTRKFEEENNGSIGFWWWRRRAVICGRREDTVEVA</sequence>
<evidence type="ECO:0000313" key="2">
    <source>
        <dbReference type="EMBL" id="KAK4797957.1"/>
    </source>
</evidence>
<dbReference type="AlphaFoldDB" id="A0AAN7RCP2"/>
<keyword evidence="3" id="KW-1185">Reference proteome</keyword>
<feature type="region of interest" description="Disordered" evidence="1">
    <location>
        <begin position="127"/>
        <end position="165"/>
    </location>
</feature>
<comment type="caution">
    <text evidence="2">The sequence shown here is derived from an EMBL/GenBank/DDBJ whole genome shotgun (WGS) entry which is preliminary data.</text>
</comment>
<gene>
    <name evidence="2" type="ORF">SAY86_030283</name>
</gene>
<protein>
    <submittedName>
        <fullName evidence="2">Uncharacterized protein</fullName>
    </submittedName>
</protein>
<reference evidence="2 3" key="1">
    <citation type="journal article" date="2023" name="Hortic Res">
        <title>Pangenome of water caltrop reveals structural variations and asymmetric subgenome divergence after allopolyploidization.</title>
        <authorList>
            <person name="Zhang X."/>
            <person name="Chen Y."/>
            <person name="Wang L."/>
            <person name="Yuan Y."/>
            <person name="Fang M."/>
            <person name="Shi L."/>
            <person name="Lu R."/>
            <person name="Comes H.P."/>
            <person name="Ma Y."/>
            <person name="Chen Y."/>
            <person name="Huang G."/>
            <person name="Zhou Y."/>
            <person name="Zheng Z."/>
            <person name="Qiu Y."/>
        </authorList>
    </citation>
    <scope>NUCLEOTIDE SEQUENCE [LARGE SCALE GENOMIC DNA]</scope>
    <source>
        <strain evidence="2">F231</strain>
    </source>
</reference>
<proteinExistence type="predicted"/>
<evidence type="ECO:0000256" key="1">
    <source>
        <dbReference type="SAM" id="MobiDB-lite"/>
    </source>
</evidence>
<feature type="compositionally biased region" description="Polar residues" evidence="1">
    <location>
        <begin position="127"/>
        <end position="137"/>
    </location>
</feature>
<accession>A0AAN7RCP2</accession>
<evidence type="ECO:0000313" key="3">
    <source>
        <dbReference type="Proteomes" id="UP001346149"/>
    </source>
</evidence>